<keyword evidence="4" id="KW-1185">Reference proteome</keyword>
<feature type="transmembrane region" description="Helical" evidence="2">
    <location>
        <begin position="75"/>
        <end position="97"/>
    </location>
</feature>
<feature type="compositionally biased region" description="Polar residues" evidence="1">
    <location>
        <begin position="315"/>
        <end position="340"/>
    </location>
</feature>
<evidence type="ECO:0000256" key="1">
    <source>
        <dbReference type="SAM" id="MobiDB-lite"/>
    </source>
</evidence>
<sequence length="403" mass="44631">MSSLQGPPYRPSAQGLGGTPTVGLDVPITAVFMFLFIVGGAAHFATFKINMRAGRKFVPSAMLFAWAVYPRNIRLAMAANMFIYAGTIIIFLIDLLFAQRIVRAQHGRFGWSKPFKGFLIFTVAAIVVSFIMLITTLVQSFYTLNEYTHYIDRSIELYGTTFFAAIAFIPIVFIVFSCIIPHKGAVDHFGSGRFRTKIAITLAASVLMSAGTAFRAATNWVAPTPVELSTTPWYLTKPCFYIFNFGLEILVIYFFLAVRIDRRFIIPNGAHGPGSYSINPMYKAGDAYGIDFTTTSKEKTWNNRDSLRNLHDPNASRTSIGSRYSHSRPGSSRYSNRNSTVSWGGHGNDSMVFGELEEMGDRIPGENETELGFDAKSGKWKLRPVSTYSGVSGVTGVSVREHV</sequence>
<evidence type="ECO:0008006" key="5">
    <source>
        <dbReference type="Google" id="ProtNLM"/>
    </source>
</evidence>
<keyword evidence="2" id="KW-1133">Transmembrane helix</keyword>
<dbReference type="InterPro" id="IPR021460">
    <property type="entry name" value="DUF3112"/>
</dbReference>
<feature type="transmembrane region" description="Helical" evidence="2">
    <location>
        <begin position="53"/>
        <end position="69"/>
    </location>
</feature>
<dbReference type="Proteomes" id="UP001357485">
    <property type="component" value="Unassembled WGS sequence"/>
</dbReference>
<dbReference type="EMBL" id="JAVRRA010000369">
    <property type="protein sequence ID" value="KAK5288269.1"/>
    <property type="molecule type" value="Genomic_DNA"/>
</dbReference>
<protein>
    <recommendedName>
        <fullName evidence="5">THH1/TOM1/TOM3 domain-containing protein</fullName>
    </recommendedName>
</protein>
<organism evidence="3 4">
    <name type="scientific">Cryomyces antarcticus</name>
    <dbReference type="NCBI Taxonomy" id="329879"/>
    <lineage>
        <taxon>Eukaryota</taxon>
        <taxon>Fungi</taxon>
        <taxon>Dikarya</taxon>
        <taxon>Ascomycota</taxon>
        <taxon>Pezizomycotina</taxon>
        <taxon>Dothideomycetes</taxon>
        <taxon>Dothideomycetes incertae sedis</taxon>
        <taxon>Cryomyces</taxon>
    </lineage>
</organism>
<feature type="transmembrane region" description="Helical" evidence="2">
    <location>
        <begin position="162"/>
        <end position="180"/>
    </location>
</feature>
<comment type="caution">
    <text evidence="3">The sequence shown here is derived from an EMBL/GenBank/DDBJ whole genome shotgun (WGS) entry which is preliminary data.</text>
</comment>
<evidence type="ECO:0000313" key="3">
    <source>
        <dbReference type="EMBL" id="KAK5288269.1"/>
    </source>
</evidence>
<feature type="region of interest" description="Disordered" evidence="1">
    <location>
        <begin position="303"/>
        <end position="340"/>
    </location>
</feature>
<dbReference type="Pfam" id="PF11309">
    <property type="entry name" value="DUF3112"/>
    <property type="match status" value="1"/>
</dbReference>
<feature type="transmembrane region" description="Helical" evidence="2">
    <location>
        <begin position="26"/>
        <end position="46"/>
    </location>
</feature>
<keyword evidence="2" id="KW-0472">Membrane</keyword>
<proteinExistence type="predicted"/>
<reference evidence="3 4" key="1">
    <citation type="submission" date="2023-08" db="EMBL/GenBank/DDBJ databases">
        <title>Black Yeasts Isolated from many extreme environments.</title>
        <authorList>
            <person name="Coleine C."/>
            <person name="Stajich J.E."/>
            <person name="Selbmann L."/>
        </authorList>
    </citation>
    <scope>NUCLEOTIDE SEQUENCE [LARGE SCALE GENOMIC DNA]</scope>
    <source>
        <strain evidence="3 4">CCFEE 536</strain>
    </source>
</reference>
<accession>A0ABR0M6V8</accession>
<evidence type="ECO:0000256" key="2">
    <source>
        <dbReference type="SAM" id="Phobius"/>
    </source>
</evidence>
<dbReference type="PANTHER" id="PTHR35184:SF1">
    <property type="entry name" value="INTEGRAL MEMBRANE PROTEIN"/>
    <property type="match status" value="1"/>
</dbReference>
<name>A0ABR0M6V8_9PEZI</name>
<feature type="transmembrane region" description="Helical" evidence="2">
    <location>
        <begin position="118"/>
        <end position="142"/>
    </location>
</feature>
<gene>
    <name evidence="3" type="ORF">LTR16_003478</name>
</gene>
<dbReference type="PANTHER" id="PTHR35184">
    <property type="entry name" value="YALI0C10208P"/>
    <property type="match status" value="1"/>
</dbReference>
<keyword evidence="2" id="KW-0812">Transmembrane</keyword>
<evidence type="ECO:0000313" key="4">
    <source>
        <dbReference type="Proteomes" id="UP001357485"/>
    </source>
</evidence>
<feature type="transmembrane region" description="Helical" evidence="2">
    <location>
        <begin position="200"/>
        <end position="220"/>
    </location>
</feature>
<feature type="transmembrane region" description="Helical" evidence="2">
    <location>
        <begin position="240"/>
        <end position="258"/>
    </location>
</feature>